<name>A0A4R2RQY5_9RHOB</name>
<comment type="caution">
    <text evidence="2">The sequence shown here is derived from an EMBL/GenBank/DDBJ whole genome shotgun (WGS) entry which is preliminary data.</text>
</comment>
<dbReference type="RefSeq" id="WP_132950930.1">
    <property type="nucleotide sequence ID" value="NZ_SLXU01000004.1"/>
</dbReference>
<evidence type="ECO:0000313" key="2">
    <source>
        <dbReference type="EMBL" id="TCP61585.1"/>
    </source>
</evidence>
<feature type="transmembrane region" description="Helical" evidence="1">
    <location>
        <begin position="57"/>
        <end position="75"/>
    </location>
</feature>
<evidence type="ECO:0000256" key="1">
    <source>
        <dbReference type="SAM" id="Phobius"/>
    </source>
</evidence>
<protein>
    <recommendedName>
        <fullName evidence="4">DoxX-like protein</fullName>
    </recommendedName>
</protein>
<dbReference type="OrthoDB" id="9787548at2"/>
<dbReference type="AlphaFoldDB" id="A0A4R2RQY5"/>
<keyword evidence="1" id="KW-0812">Transmembrane</keyword>
<evidence type="ECO:0008006" key="4">
    <source>
        <dbReference type="Google" id="ProtNLM"/>
    </source>
</evidence>
<organism evidence="2 3">
    <name type="scientific">Rhodovulum bhavnagarense</name>
    <dbReference type="NCBI Taxonomy" id="992286"/>
    <lineage>
        <taxon>Bacteria</taxon>
        <taxon>Pseudomonadati</taxon>
        <taxon>Pseudomonadota</taxon>
        <taxon>Alphaproteobacteria</taxon>
        <taxon>Rhodobacterales</taxon>
        <taxon>Paracoccaceae</taxon>
        <taxon>Rhodovulum</taxon>
    </lineage>
</organism>
<feature type="transmembrane region" description="Helical" evidence="1">
    <location>
        <begin position="87"/>
        <end position="107"/>
    </location>
</feature>
<sequence length="144" mass="16024">MHDALFPPLPSRDLWRFRILFLIAAIWNFAGGTPGLFDSAAMFEQEFGHALTDPVLVAVYRGAWGTAFLYGFGFLMAARDPTRHTGVVLMGGIGKALFALNLAYMYFSGWTSQFALVVIGGDIVFVALFIDYFRRLHRAGIRPV</sequence>
<keyword evidence="1" id="KW-1133">Transmembrane helix</keyword>
<evidence type="ECO:0000313" key="3">
    <source>
        <dbReference type="Proteomes" id="UP000295050"/>
    </source>
</evidence>
<dbReference type="EMBL" id="SLXU01000004">
    <property type="protein sequence ID" value="TCP61585.1"/>
    <property type="molecule type" value="Genomic_DNA"/>
</dbReference>
<reference evidence="2 3" key="1">
    <citation type="submission" date="2019-03" db="EMBL/GenBank/DDBJ databases">
        <title>Genomic Encyclopedia of Type Strains, Phase IV (KMG-IV): sequencing the most valuable type-strain genomes for metagenomic binning, comparative biology and taxonomic classification.</title>
        <authorList>
            <person name="Goeker M."/>
        </authorList>
    </citation>
    <scope>NUCLEOTIDE SEQUENCE [LARGE SCALE GENOMIC DNA]</scope>
    <source>
        <strain evidence="2 3">DSM 24766</strain>
    </source>
</reference>
<accession>A0A4R2RQY5</accession>
<proteinExistence type="predicted"/>
<keyword evidence="1" id="KW-0472">Membrane</keyword>
<feature type="transmembrane region" description="Helical" evidence="1">
    <location>
        <begin position="19"/>
        <end position="37"/>
    </location>
</feature>
<dbReference type="Proteomes" id="UP000295050">
    <property type="component" value="Unassembled WGS sequence"/>
</dbReference>
<keyword evidence="3" id="KW-1185">Reference proteome</keyword>
<feature type="transmembrane region" description="Helical" evidence="1">
    <location>
        <begin position="113"/>
        <end position="133"/>
    </location>
</feature>
<gene>
    <name evidence="2" type="ORF">EV663_10436</name>
</gene>